<evidence type="ECO:0000313" key="2">
    <source>
        <dbReference type="EMBL" id="TDG41378.1"/>
    </source>
</evidence>
<evidence type="ECO:0008006" key="4">
    <source>
        <dbReference type="Google" id="ProtNLM"/>
    </source>
</evidence>
<organism evidence="2 3">
    <name type="scientific">Drosophila navojoa</name>
    <name type="common">Fruit fly</name>
    <dbReference type="NCBI Taxonomy" id="7232"/>
    <lineage>
        <taxon>Eukaryota</taxon>
        <taxon>Metazoa</taxon>
        <taxon>Ecdysozoa</taxon>
        <taxon>Arthropoda</taxon>
        <taxon>Hexapoda</taxon>
        <taxon>Insecta</taxon>
        <taxon>Pterygota</taxon>
        <taxon>Neoptera</taxon>
        <taxon>Endopterygota</taxon>
        <taxon>Diptera</taxon>
        <taxon>Brachycera</taxon>
        <taxon>Muscomorpha</taxon>
        <taxon>Ephydroidea</taxon>
        <taxon>Drosophilidae</taxon>
        <taxon>Drosophila</taxon>
    </lineage>
</organism>
<reference evidence="2 3" key="1">
    <citation type="journal article" date="2019" name="J. Hered.">
        <title>An Improved Genome Assembly for Drosophila navojoa, the Basal Species in the mojavensis Cluster.</title>
        <authorList>
            <person name="Vanderlinde T."/>
            <person name="Dupim E.G."/>
            <person name="Nazario-Yepiz N.O."/>
            <person name="Carvalho A.B."/>
        </authorList>
    </citation>
    <scope>NUCLEOTIDE SEQUENCE [LARGE SCALE GENOMIC DNA]</scope>
    <source>
        <strain evidence="2">Navoj_Jal97</strain>
        <tissue evidence="2">Whole organism</tissue>
    </source>
</reference>
<comment type="caution">
    <text evidence="2">The sequence shown here is derived from an EMBL/GenBank/DDBJ whole genome shotgun (WGS) entry which is preliminary data.</text>
</comment>
<dbReference type="AlphaFoldDB" id="A0A484AY77"/>
<accession>A0A484AY77</accession>
<protein>
    <recommendedName>
        <fullName evidence="4">Trichohyalin</fullName>
    </recommendedName>
</protein>
<feature type="compositionally biased region" description="Basic and acidic residues" evidence="1">
    <location>
        <begin position="139"/>
        <end position="154"/>
    </location>
</feature>
<feature type="region of interest" description="Disordered" evidence="1">
    <location>
        <begin position="74"/>
        <end position="164"/>
    </location>
</feature>
<sequence>MTPKRKRQRGRSRAKEQHKQLLAALELTDSCCDICHCDCYSSHSSGNGSGPVRASANTETQLKQLDQQIRALEQVQRSEGSANRDGSRVRRHSRQISASKSPAEPRIPQSRRGSAECLTRVSTASRSRRSKSAGSNRCPSREEPLEARVKEKPSKQRAGRTGGLRDCEMLQTVFGSLRGTDASTLAIGGSRARSKSQENMSLVPLGQKQGHSSLCASMASLCLAPTVRAAFERVPSHDQRILNRMAVKRSERAADKEHAWLARKYWENERLERQLLKCEQLEEYKRAVHDKQFQDYLLTKARLQALAERDLAELRRLRGALEAKDAAAKQRLAAMRLERDLTLCQRRCEESRRSEAVSLQQEEQQLDETLRKRDTCIRLTQRLRRADQLRSQLLESYLKRLQHDNQLEQLHHEEHWRERQLSERLKREQLQHDIQRKRQQSQRFVDCRQRKHEARFRTAKISASLRELVRQSVTPESAVDQPSSSLCAQQQAQLARLLFTQRPPKDFHK</sequence>
<dbReference type="EMBL" id="LSRL02000362">
    <property type="protein sequence ID" value="TDG41378.1"/>
    <property type="molecule type" value="Genomic_DNA"/>
</dbReference>
<name>A0A484AY77_DRONA</name>
<keyword evidence="3" id="KW-1185">Reference proteome</keyword>
<dbReference type="OrthoDB" id="200110at2759"/>
<gene>
    <name evidence="2" type="ORF">AWZ03_012196</name>
</gene>
<dbReference type="OMA" id="RKRDTCM"/>
<dbReference type="Proteomes" id="UP000295192">
    <property type="component" value="Unassembled WGS sequence"/>
</dbReference>
<proteinExistence type="predicted"/>
<evidence type="ECO:0000313" key="3">
    <source>
        <dbReference type="Proteomes" id="UP000295192"/>
    </source>
</evidence>
<dbReference type="STRING" id="7232.A0A484AY77"/>
<evidence type="ECO:0000256" key="1">
    <source>
        <dbReference type="SAM" id="MobiDB-lite"/>
    </source>
</evidence>
<dbReference type="KEGG" id="dnv:108654994"/>